<dbReference type="Gene3D" id="1.25.10.10">
    <property type="entry name" value="Leucine-rich Repeat Variant"/>
    <property type="match status" value="1"/>
</dbReference>
<keyword evidence="5 8" id="KW-0067">ATP-binding</keyword>
<dbReference type="SUPFAM" id="SSF55874">
    <property type="entry name" value="ATPase domain of HSP90 chaperone/DNA topoisomerase II/histidine kinase"/>
    <property type="match status" value="1"/>
</dbReference>
<dbReference type="InterPro" id="IPR039028">
    <property type="entry name" value="BCKD/PDK"/>
</dbReference>
<dbReference type="SMART" id="SM00387">
    <property type="entry name" value="HATPase_c"/>
    <property type="match status" value="1"/>
</dbReference>
<protein>
    <recommendedName>
        <fullName evidence="8">Protein-serine/threonine kinase</fullName>
        <ecNumber evidence="8">2.7.11.-</ecNumber>
    </recommendedName>
</protein>
<dbReference type="Gene3D" id="3.30.565.10">
    <property type="entry name" value="Histidine kinase-like ATPase, C-terminal domain"/>
    <property type="match status" value="1"/>
</dbReference>
<dbReference type="InterPro" id="IPR001494">
    <property type="entry name" value="Importin-beta_N"/>
</dbReference>
<evidence type="ECO:0000256" key="5">
    <source>
        <dbReference type="ARBA" id="ARBA00022840"/>
    </source>
</evidence>
<dbReference type="PANTHER" id="PTHR11947">
    <property type="entry name" value="PYRUVATE DEHYDROGENASE KINASE"/>
    <property type="match status" value="1"/>
</dbReference>
<evidence type="ECO:0000256" key="9">
    <source>
        <dbReference type="SAM" id="MobiDB-lite"/>
    </source>
</evidence>
<dbReference type="GO" id="GO:0006886">
    <property type="term" value="P:intracellular protein transport"/>
    <property type="evidence" value="ECO:0007669"/>
    <property type="project" value="InterPro"/>
</dbReference>
<accession>A0A9P6SPU6</accession>
<keyword evidence="13" id="KW-1185">Reference proteome</keyword>
<comment type="catalytic activity">
    <reaction evidence="7">
        <text>L-seryl-[pyruvate dehydrogenase E1 alpha subunit] + ATP = O-phospho-L-seryl-[pyruvate dehydrogenase E1 alpha subunit] + ADP + H(+)</text>
        <dbReference type="Rhea" id="RHEA:23052"/>
        <dbReference type="Rhea" id="RHEA-COMP:13689"/>
        <dbReference type="Rhea" id="RHEA-COMP:13690"/>
        <dbReference type="ChEBI" id="CHEBI:15378"/>
        <dbReference type="ChEBI" id="CHEBI:29999"/>
        <dbReference type="ChEBI" id="CHEBI:30616"/>
        <dbReference type="ChEBI" id="CHEBI:83421"/>
        <dbReference type="ChEBI" id="CHEBI:456216"/>
        <dbReference type="EC" id="2.7.11.2"/>
    </reaction>
</comment>
<dbReference type="CDD" id="cd16929">
    <property type="entry name" value="HATPase_PDK-like"/>
    <property type="match status" value="1"/>
</dbReference>
<dbReference type="PROSITE" id="PS50166">
    <property type="entry name" value="IMPORTIN_B_NT"/>
    <property type="match status" value="1"/>
</dbReference>
<dbReference type="InterPro" id="IPR036784">
    <property type="entry name" value="AK/P_DHK_N_sf"/>
</dbReference>
<evidence type="ECO:0000259" key="11">
    <source>
        <dbReference type="PROSITE" id="PS50166"/>
    </source>
</evidence>
<dbReference type="SMART" id="SM00913">
    <property type="entry name" value="IBN_N"/>
    <property type="match status" value="1"/>
</dbReference>
<dbReference type="InterPro" id="IPR003594">
    <property type="entry name" value="HATPase_dom"/>
</dbReference>
<dbReference type="InterPro" id="IPR011989">
    <property type="entry name" value="ARM-like"/>
</dbReference>
<dbReference type="GO" id="GO:0004740">
    <property type="term" value="F:pyruvate dehydrogenase (acetyl-transferring) kinase activity"/>
    <property type="evidence" value="ECO:0007669"/>
    <property type="project" value="UniProtKB-EC"/>
</dbReference>
<feature type="domain" description="Importin N-terminal" evidence="11">
    <location>
        <begin position="438"/>
        <end position="514"/>
    </location>
</feature>
<dbReference type="EC" id="2.7.11.-" evidence="8"/>
<dbReference type="InterPro" id="IPR036890">
    <property type="entry name" value="HATPase_C_sf"/>
</dbReference>
<dbReference type="PROSITE" id="PS50109">
    <property type="entry name" value="HIS_KIN"/>
    <property type="match status" value="1"/>
</dbReference>
<comment type="caution">
    <text evidence="12">The sequence shown here is derived from an EMBL/GenBank/DDBJ whole genome shotgun (WGS) entry which is preliminary data.</text>
</comment>
<dbReference type="EMBL" id="JAAAHW010003155">
    <property type="protein sequence ID" value="KAF9987818.1"/>
    <property type="molecule type" value="Genomic_DNA"/>
</dbReference>
<evidence type="ECO:0000256" key="7">
    <source>
        <dbReference type="ARBA" id="ARBA00048201"/>
    </source>
</evidence>
<dbReference type="GO" id="GO:0010906">
    <property type="term" value="P:regulation of glucose metabolic process"/>
    <property type="evidence" value="ECO:0007669"/>
    <property type="project" value="TreeGrafter"/>
</dbReference>
<evidence type="ECO:0000259" key="10">
    <source>
        <dbReference type="PROSITE" id="PS50109"/>
    </source>
</evidence>
<evidence type="ECO:0000313" key="12">
    <source>
        <dbReference type="EMBL" id="KAF9987818.1"/>
    </source>
</evidence>
<keyword evidence="6 8" id="KW-0496">Mitochondrion</keyword>
<dbReference type="OrthoDB" id="431626at2759"/>
<feature type="compositionally biased region" description="Acidic residues" evidence="9">
    <location>
        <begin position="1332"/>
        <end position="1355"/>
    </location>
</feature>
<dbReference type="Proteomes" id="UP000749646">
    <property type="component" value="Unassembled WGS sequence"/>
</dbReference>
<evidence type="ECO:0000256" key="3">
    <source>
        <dbReference type="ARBA" id="ARBA00022741"/>
    </source>
</evidence>
<keyword evidence="4 8" id="KW-0418">Kinase</keyword>
<dbReference type="InterPro" id="IPR016024">
    <property type="entry name" value="ARM-type_fold"/>
</dbReference>
<evidence type="ECO:0000256" key="8">
    <source>
        <dbReference type="RuleBase" id="RU366032"/>
    </source>
</evidence>
<dbReference type="GO" id="GO:0005759">
    <property type="term" value="C:mitochondrial matrix"/>
    <property type="evidence" value="ECO:0007669"/>
    <property type="project" value="UniProtKB-SubCell"/>
</dbReference>
<gene>
    <name evidence="12" type="ORF">BGZ65_001672</name>
</gene>
<dbReference type="GO" id="GO:0005524">
    <property type="term" value="F:ATP binding"/>
    <property type="evidence" value="ECO:0007669"/>
    <property type="project" value="UniProtKB-UniRule"/>
</dbReference>
<organism evidence="12 13">
    <name type="scientific">Modicella reniformis</name>
    <dbReference type="NCBI Taxonomy" id="1440133"/>
    <lineage>
        <taxon>Eukaryota</taxon>
        <taxon>Fungi</taxon>
        <taxon>Fungi incertae sedis</taxon>
        <taxon>Mucoromycota</taxon>
        <taxon>Mortierellomycotina</taxon>
        <taxon>Mortierellomycetes</taxon>
        <taxon>Mortierellales</taxon>
        <taxon>Mortierellaceae</taxon>
        <taxon>Modicella</taxon>
    </lineage>
</organism>
<dbReference type="Gene3D" id="1.20.140.20">
    <property type="entry name" value="Alpha-ketoacid/pyruvate dehydrogenase kinase, N-terminal domain"/>
    <property type="match status" value="1"/>
</dbReference>
<proteinExistence type="inferred from homology"/>
<dbReference type="Pfam" id="PF25018">
    <property type="entry name" value="HEAT_IPO9_c"/>
    <property type="match status" value="1"/>
</dbReference>
<comment type="subcellular location">
    <subcellularLocation>
        <location evidence="8">Mitochondrion matrix</location>
    </subcellularLocation>
</comment>
<dbReference type="InterPro" id="IPR018955">
    <property type="entry name" value="BCDHK/PDK_N"/>
</dbReference>
<feature type="domain" description="Histidine kinase" evidence="10">
    <location>
        <begin position="284"/>
        <end position="413"/>
    </location>
</feature>
<evidence type="ECO:0000313" key="13">
    <source>
        <dbReference type="Proteomes" id="UP000749646"/>
    </source>
</evidence>
<dbReference type="InterPro" id="IPR005467">
    <property type="entry name" value="His_kinase_dom"/>
</dbReference>
<keyword evidence="3 8" id="KW-0547">Nucleotide-binding</keyword>
<reference evidence="12" key="1">
    <citation type="journal article" date="2020" name="Fungal Divers.">
        <title>Resolving the Mortierellaceae phylogeny through synthesis of multi-gene phylogenetics and phylogenomics.</title>
        <authorList>
            <person name="Vandepol N."/>
            <person name="Liber J."/>
            <person name="Desiro A."/>
            <person name="Na H."/>
            <person name="Kennedy M."/>
            <person name="Barry K."/>
            <person name="Grigoriev I.V."/>
            <person name="Miller A.N."/>
            <person name="O'Donnell K."/>
            <person name="Stajich J.E."/>
            <person name="Bonito G."/>
        </authorList>
    </citation>
    <scope>NUCLEOTIDE SEQUENCE</scope>
    <source>
        <strain evidence="12">MES-2147</strain>
    </source>
</reference>
<dbReference type="Pfam" id="PF03810">
    <property type="entry name" value="IBN_N"/>
    <property type="match status" value="1"/>
</dbReference>
<keyword evidence="2 8" id="KW-0808">Transferase</keyword>
<evidence type="ECO:0000256" key="4">
    <source>
        <dbReference type="ARBA" id="ARBA00022777"/>
    </source>
</evidence>
<dbReference type="InterPro" id="IPR056840">
    <property type="entry name" value="HEAT_IPO9_central"/>
</dbReference>
<evidence type="ECO:0000256" key="2">
    <source>
        <dbReference type="ARBA" id="ARBA00022679"/>
    </source>
</evidence>
<evidence type="ECO:0000256" key="1">
    <source>
        <dbReference type="ARBA" id="ARBA00006155"/>
    </source>
</evidence>
<dbReference type="SUPFAM" id="SSF48371">
    <property type="entry name" value="ARM repeat"/>
    <property type="match status" value="1"/>
</dbReference>
<name>A0A9P6SPU6_9FUNG</name>
<feature type="region of interest" description="Disordered" evidence="9">
    <location>
        <begin position="1332"/>
        <end position="1357"/>
    </location>
</feature>
<dbReference type="Pfam" id="PF10436">
    <property type="entry name" value="BCDHK_Adom3"/>
    <property type="match status" value="1"/>
</dbReference>
<dbReference type="SUPFAM" id="SSF69012">
    <property type="entry name" value="alpha-ketoacid dehydrogenase kinase, N-terminal domain"/>
    <property type="match status" value="1"/>
</dbReference>
<comment type="similarity">
    <text evidence="1 8">Belongs to the PDK/BCKDK protein kinase family.</text>
</comment>
<evidence type="ECO:0000256" key="6">
    <source>
        <dbReference type="ARBA" id="ARBA00023128"/>
    </source>
</evidence>
<dbReference type="Pfam" id="PF02518">
    <property type="entry name" value="HATPase_c"/>
    <property type="match status" value="1"/>
</dbReference>
<sequence>MYRITPQLSEKIKHFATFPQTGVSLRQMVMFGQNPTQGTLFKASQFLSEELPIRLALRVKELEELPHNLSEMPSIVRVKNWYAQSFQDIVEFPSREMTPVLKEITKSMNKQADMQALPENSPNLAMPNGNVGRKGVSLSHRYHSAMDGAEWPAEMHTYNEKFTKMIEAVKRRHDPVVTTVAQGILEFKQAKMSHVVDTDVQAFLDRFYMSRIGIRMLIGQHMALNKGPSRKDYVGIICTKTNLADMAQEAIDNAKFICEDYYGLFRGPEVHLHCKKDLEFMYVPSHLSHMLFELLKNSLRAVVEQYGTECEDYPPIKLIVAQGKEDIAIKISDEGGGIPRSGVPLVWTYMYTTAPSQNLDPTFDKSDFKAPMAGFGYGLPISRLYARYFGGDLKLISMEGYGTDVYLHLNRISNKMDQAVFQALTDTLSSDTNIRLTAELRLKELQVNSEFPVSLIRLALARECNVSQRHSAAVLLKNYVDTQWSEKSAKFCGPEPPAETKRIVREMVLTGLSDLTNRIRSACAYVVSKIAHHDWPEQWTNLLDVLVHHLKNGSADEVHGSMRVLTEFVNKDITHAQLPLVAPVLFPELLRILISEQLYSHATRSRCASIFRNAVEMLYTIKEEHPETVKQYLTPIIGNWNEAFIIALHKRTADNPEVEVGEWGLKTEVLKCINLAIQGFPKLMAPYLLQVFVPVWQDILHLRPRYLSQHVNTSDNTGESFQDSDGETIGFESLLFTQFEFVQMACRRRKLTQSAFIGEDGKSGILPELVWNTLNYMQMTDDQAETWVFDPNQFIADEEDDSYSFNVRIAAEDLLTTLAENFEVETLNALNLSVKQEVSSSLNEKAAGNVNWWKAQESSLLAVGIFAGDLSETIKSGSQTSVDVGALFDHVILGNLSEHDFPFLQGRSFVFASQFASILPANLASQYVTAAVEAIMKSPSAVVKVSALKALNNFNQYLDKQYIAPHQRPILQGIAPMIEITTEETLSLILRTLVSTSKINEQVTAEFEATLGPLVLDSWVKYPADHLISMDIMDFFDTLAANQPIYPALNARAMPILVNMISAANPDKARVSSAIDLLKSLVQGGPSPLPPNYVTQFFHNLMSVLLTTDDRGILQSGQECLTIVVQKDVRQIAAWRDAASGKGGLELIIQFIAKLLDPSQTESAALYVGDLISKLIKKGADLVSPILPDLLNAVTLRLAEAKLPTFIQPLVMVFAQLCLNQYEVVINFLGGLNINGRNGLDIVMSAWLANHTDFTGVYNQKVSAVALTKVFMSADPRIAAVQVEGDLIVPHSSRIVTRSRSKNTPDQFTITTVPIKIIRLLSTDLTNKIEEEENQAADSDYEDDDGDDDLEDDDDDRSREQFSYLSDIMDSHGLDMEDDKEEEADPDILVDPIYQLNMKTYLVDFFRQCVQQNSPAFAQSVAELSDVERRTLSSLLA</sequence>
<dbReference type="GO" id="GO:0031267">
    <property type="term" value="F:small GTPase binding"/>
    <property type="evidence" value="ECO:0007669"/>
    <property type="project" value="InterPro"/>
</dbReference>
<dbReference type="PANTHER" id="PTHR11947:SF3">
    <property type="entry name" value="[PYRUVATE DEHYDROGENASE (ACETYL-TRANSFERRING)] KINASE, MITOCHONDRIAL"/>
    <property type="match status" value="1"/>
</dbReference>